<dbReference type="KEGG" id="php:PhaeoP97_03413"/>
<evidence type="ECO:0000313" key="5">
    <source>
        <dbReference type="EMBL" id="APG48766.1"/>
    </source>
</evidence>
<dbReference type="Gene3D" id="3.90.550.10">
    <property type="entry name" value="Spore Coat Polysaccharide Biosynthesis Protein SpsA, Chain A"/>
    <property type="match status" value="1"/>
</dbReference>
<keyword evidence="6" id="KW-1185">Reference proteome</keyword>
<organism evidence="5 6">
    <name type="scientific">Phaeobacter porticola</name>
    <dbReference type="NCBI Taxonomy" id="1844006"/>
    <lineage>
        <taxon>Bacteria</taxon>
        <taxon>Pseudomonadati</taxon>
        <taxon>Pseudomonadota</taxon>
        <taxon>Alphaproteobacteria</taxon>
        <taxon>Rhodobacterales</taxon>
        <taxon>Roseobacteraceae</taxon>
        <taxon>Phaeobacter</taxon>
    </lineage>
</organism>
<keyword evidence="1" id="KW-0808">Transferase</keyword>
<evidence type="ECO:0000259" key="4">
    <source>
        <dbReference type="Pfam" id="PF12804"/>
    </source>
</evidence>
<dbReference type="Proteomes" id="UP000183859">
    <property type="component" value="Chromosome"/>
</dbReference>
<dbReference type="SUPFAM" id="SSF53448">
    <property type="entry name" value="Nucleotide-diphospho-sugar transferases"/>
    <property type="match status" value="1"/>
</dbReference>
<dbReference type="InterPro" id="IPR050065">
    <property type="entry name" value="GlmU-like"/>
</dbReference>
<keyword evidence="2" id="KW-0548">Nucleotidyltransferase</keyword>
<accession>A0A1L3I9P2</accession>
<proteinExistence type="predicted"/>
<dbReference type="PANTHER" id="PTHR43584:SF8">
    <property type="entry name" value="N-ACETYLMURAMATE ALPHA-1-PHOSPHATE URIDYLYLTRANSFERASE"/>
    <property type="match status" value="1"/>
</dbReference>
<dbReference type="STRING" id="1844006.PhaeoP97_03413"/>
<evidence type="ECO:0000256" key="1">
    <source>
        <dbReference type="ARBA" id="ARBA00022679"/>
    </source>
</evidence>
<dbReference type="CDD" id="cd06422">
    <property type="entry name" value="NTP_transferase_like_1"/>
    <property type="match status" value="1"/>
</dbReference>
<evidence type="ECO:0000256" key="3">
    <source>
        <dbReference type="ARBA" id="ARBA00022842"/>
    </source>
</evidence>
<dbReference type="PANTHER" id="PTHR43584">
    <property type="entry name" value="NUCLEOTIDYL TRANSFERASE"/>
    <property type="match status" value="1"/>
</dbReference>
<sequence length="232" mass="25287">MASDGFPVMIFAAGFGTRMRHLTQTQPKPMIPVSGRPLIDRALDMARAVDPSRIVINTHYKAEVLAQYLADTNVQLSHEAPDILDTGGGLRQALPLLGTDAGPVFTMNPDVVWAGPNPLSLLMRAWDPDRMDALLACIPIGRTIGRSGGGDFHTDAFGRIGRGGDLVYGGVQLLRTDRLATVAEPVFSLNLLWDQMAQNQRLFALEYHGHWCDVGTPEGIPLAEELIARHEI</sequence>
<keyword evidence="3" id="KW-0460">Magnesium</keyword>
<dbReference type="AlphaFoldDB" id="A0A1L3I9P2"/>
<evidence type="ECO:0000313" key="6">
    <source>
        <dbReference type="Proteomes" id="UP000183859"/>
    </source>
</evidence>
<dbReference type="InterPro" id="IPR025877">
    <property type="entry name" value="MobA-like_NTP_Trfase"/>
</dbReference>
<dbReference type="Pfam" id="PF12804">
    <property type="entry name" value="NTP_transf_3"/>
    <property type="match status" value="1"/>
</dbReference>
<dbReference type="GO" id="GO:0016779">
    <property type="term" value="F:nucleotidyltransferase activity"/>
    <property type="evidence" value="ECO:0007669"/>
    <property type="project" value="UniProtKB-KW"/>
</dbReference>
<reference evidence="6" key="1">
    <citation type="submission" date="2016-07" db="EMBL/GenBank/DDBJ databases">
        <title>Phaeobacter portensis sp. nov., a tropodithietic acid producing bacterium isolated from a German harbor.</title>
        <authorList>
            <person name="Freese H.M."/>
            <person name="Bunk B."/>
            <person name="Breider S."/>
            <person name="Brinkhoff T."/>
        </authorList>
    </citation>
    <scope>NUCLEOTIDE SEQUENCE [LARGE SCALE GENOMIC DNA]</scope>
    <source>
        <strain evidence="6">P97</strain>
    </source>
</reference>
<protein>
    <submittedName>
        <fullName evidence="5">Nucleoside-diphosphate-sugar pyrophosphorylase</fullName>
    </submittedName>
</protein>
<evidence type="ECO:0000256" key="2">
    <source>
        <dbReference type="ARBA" id="ARBA00022695"/>
    </source>
</evidence>
<gene>
    <name evidence="5" type="ORF">PhaeoP97_03413</name>
</gene>
<dbReference type="EMBL" id="CP016364">
    <property type="protein sequence ID" value="APG48766.1"/>
    <property type="molecule type" value="Genomic_DNA"/>
</dbReference>
<feature type="domain" description="MobA-like NTP transferase" evidence="4">
    <location>
        <begin position="9"/>
        <end position="139"/>
    </location>
</feature>
<dbReference type="InterPro" id="IPR029044">
    <property type="entry name" value="Nucleotide-diphossugar_trans"/>
</dbReference>
<name>A0A1L3I9P2_9RHOB</name>